<evidence type="ECO:0000313" key="3">
    <source>
        <dbReference type="Proteomes" id="UP000001662"/>
    </source>
</evidence>
<organism evidence="2 3">
    <name type="scientific">Lacrimispora saccharolytica (strain ATCC 35040 / DSM 2544 / NRCC 2533 / WM1)</name>
    <name type="common">Clostridium saccharolyticum</name>
    <dbReference type="NCBI Taxonomy" id="610130"/>
    <lineage>
        <taxon>Bacteria</taxon>
        <taxon>Bacillati</taxon>
        <taxon>Bacillota</taxon>
        <taxon>Clostridia</taxon>
        <taxon>Lachnospirales</taxon>
        <taxon>Lachnospiraceae</taxon>
        <taxon>Lacrimispora</taxon>
    </lineage>
</organism>
<dbReference type="PaxDb" id="610130-Closa_0286"/>
<accession>D9R2T6</accession>
<evidence type="ECO:0000313" key="2">
    <source>
        <dbReference type="EMBL" id="ADL02926.1"/>
    </source>
</evidence>
<gene>
    <name evidence="2" type="ordered locus">Closa_0286</name>
</gene>
<name>D9R2T6_LACSW</name>
<reference evidence="2" key="1">
    <citation type="submission" date="2010-07" db="EMBL/GenBank/DDBJ databases">
        <title>Complete sequence of Clostridium saccharolyticum WM1.</title>
        <authorList>
            <consortium name="US DOE Joint Genome Institute"/>
            <person name="Lucas S."/>
            <person name="Copeland A."/>
            <person name="Lapidus A."/>
            <person name="Cheng J.-F."/>
            <person name="Bruce D."/>
            <person name="Goodwin L."/>
            <person name="Pitluck S."/>
            <person name="Chertkov O."/>
            <person name="Detter J.C."/>
            <person name="Han C."/>
            <person name="Tapia R."/>
            <person name="Land M."/>
            <person name="Hauser L."/>
            <person name="Chang Y.-J."/>
            <person name="Jeffries C."/>
            <person name="Kyrpides N."/>
            <person name="Ivanova N."/>
            <person name="Mikhailova N."/>
            <person name="Mouttaki H."/>
            <person name="Lin L."/>
            <person name="Zhou J."/>
            <person name="Hemme C.L."/>
            <person name="Woyke T."/>
        </authorList>
    </citation>
    <scope>NUCLEOTIDE SEQUENCE [LARGE SCALE GENOMIC DNA]</scope>
    <source>
        <strain evidence="2">WM1</strain>
    </source>
</reference>
<dbReference type="KEGG" id="csh:Closa_0286"/>
<proteinExistence type="predicted"/>
<dbReference type="OrthoDB" id="2055412at2"/>
<sequence>MSTDSRELTRRERAAIRRLVTGMCANYDPEYGCLPLDCECYMLNKWWTGADCKYFQKAVLPLDPVLEADLAGTPAVLSRKTCPVCGAVYLPVTSQVYCSEACRRKGKREADRRRQQRHRRKTGGKVSRSLLEKALISGAFRLRFQGKGIYASCPHFLRVTA</sequence>
<dbReference type="AlphaFoldDB" id="D9R2T6"/>
<protein>
    <recommendedName>
        <fullName evidence="1">Cysteine-rich VLP domain-containing protein</fullName>
    </recommendedName>
</protein>
<feature type="domain" description="Cysteine-rich VLP" evidence="1">
    <location>
        <begin position="9"/>
        <end position="63"/>
    </location>
</feature>
<keyword evidence="3" id="KW-1185">Reference proteome</keyword>
<dbReference type="Pfam" id="PF14194">
    <property type="entry name" value="Cys_rich_VLP"/>
    <property type="match status" value="1"/>
</dbReference>
<dbReference type="STRING" id="610130.Closa_0286"/>
<evidence type="ECO:0000259" key="1">
    <source>
        <dbReference type="Pfam" id="PF14194"/>
    </source>
</evidence>
<dbReference type="HOGENOM" id="CLU_116176_1_0_9"/>
<dbReference type="InterPro" id="IPR025973">
    <property type="entry name" value="Cys_rich_VLP_dom"/>
</dbReference>
<dbReference type="EMBL" id="CP002109">
    <property type="protein sequence ID" value="ADL02926.1"/>
    <property type="molecule type" value="Genomic_DNA"/>
</dbReference>
<dbReference type="eggNOG" id="ENOG5031IBG">
    <property type="taxonomic scope" value="Bacteria"/>
</dbReference>
<dbReference type="Proteomes" id="UP000001662">
    <property type="component" value="Chromosome"/>
</dbReference>